<feature type="transmembrane region" description="Helical" evidence="5">
    <location>
        <begin position="192"/>
        <end position="212"/>
    </location>
</feature>
<gene>
    <name evidence="7" type="ORF">EKO24_016205</name>
</gene>
<feature type="transmembrane region" description="Helical" evidence="5">
    <location>
        <begin position="232"/>
        <end position="251"/>
    </location>
</feature>
<proteinExistence type="predicted"/>
<protein>
    <submittedName>
        <fullName evidence="7">O-antigen ligase family protein</fullName>
    </submittedName>
</protein>
<dbReference type="PANTHER" id="PTHR37422:SF13">
    <property type="entry name" value="LIPOPOLYSACCHARIDE BIOSYNTHESIS PROTEIN PA4999-RELATED"/>
    <property type="match status" value="1"/>
</dbReference>
<feature type="transmembrane region" description="Helical" evidence="5">
    <location>
        <begin position="54"/>
        <end position="77"/>
    </location>
</feature>
<evidence type="ECO:0000256" key="1">
    <source>
        <dbReference type="ARBA" id="ARBA00004141"/>
    </source>
</evidence>
<feature type="transmembrane region" description="Helical" evidence="5">
    <location>
        <begin position="20"/>
        <end position="42"/>
    </location>
</feature>
<comment type="caution">
    <text evidence="7">The sequence shown here is derived from an EMBL/GenBank/DDBJ whole genome shotgun (WGS) entry which is preliminary data.</text>
</comment>
<evidence type="ECO:0000256" key="2">
    <source>
        <dbReference type="ARBA" id="ARBA00022692"/>
    </source>
</evidence>
<evidence type="ECO:0000313" key="8">
    <source>
        <dbReference type="Proteomes" id="UP000733744"/>
    </source>
</evidence>
<dbReference type="EMBL" id="RYFG02000111">
    <property type="protein sequence ID" value="TRW91460.1"/>
    <property type="molecule type" value="Genomic_DNA"/>
</dbReference>
<keyword evidence="8" id="KW-1185">Reference proteome</keyword>
<evidence type="ECO:0000259" key="6">
    <source>
        <dbReference type="Pfam" id="PF04932"/>
    </source>
</evidence>
<keyword evidence="4 5" id="KW-0472">Membrane</keyword>
<evidence type="ECO:0000256" key="4">
    <source>
        <dbReference type="ARBA" id="ARBA00023136"/>
    </source>
</evidence>
<feature type="transmembrane region" description="Helical" evidence="5">
    <location>
        <begin position="132"/>
        <end position="157"/>
    </location>
</feature>
<dbReference type="Pfam" id="PF04932">
    <property type="entry name" value="Wzy_C"/>
    <property type="match status" value="1"/>
</dbReference>
<evidence type="ECO:0000256" key="5">
    <source>
        <dbReference type="SAM" id="Phobius"/>
    </source>
</evidence>
<feature type="transmembrane region" description="Helical" evidence="5">
    <location>
        <begin position="437"/>
        <end position="457"/>
    </location>
</feature>
<organism evidence="7 8">
    <name type="scientific">Candidatus Methylobacter oryzae</name>
    <dbReference type="NCBI Taxonomy" id="2497749"/>
    <lineage>
        <taxon>Bacteria</taxon>
        <taxon>Pseudomonadati</taxon>
        <taxon>Pseudomonadota</taxon>
        <taxon>Gammaproteobacteria</taxon>
        <taxon>Methylococcales</taxon>
        <taxon>Methylococcaceae</taxon>
        <taxon>Methylobacter</taxon>
    </lineage>
</organism>
<feature type="domain" description="O-antigen ligase-related" evidence="6">
    <location>
        <begin position="268"/>
        <end position="416"/>
    </location>
</feature>
<feature type="transmembrane region" description="Helical" evidence="5">
    <location>
        <begin position="163"/>
        <end position="180"/>
    </location>
</feature>
<dbReference type="Proteomes" id="UP000733744">
    <property type="component" value="Unassembled WGS sequence"/>
</dbReference>
<dbReference type="InterPro" id="IPR051533">
    <property type="entry name" value="WaaL-like"/>
</dbReference>
<evidence type="ECO:0000256" key="3">
    <source>
        <dbReference type="ARBA" id="ARBA00022989"/>
    </source>
</evidence>
<keyword evidence="7" id="KW-0436">Ligase</keyword>
<evidence type="ECO:0000313" key="7">
    <source>
        <dbReference type="EMBL" id="TRW91460.1"/>
    </source>
</evidence>
<comment type="subcellular location">
    <subcellularLocation>
        <location evidence="1">Membrane</location>
        <topology evidence="1">Multi-pass membrane protein</topology>
    </subcellularLocation>
</comment>
<keyword evidence="2 5" id="KW-0812">Transmembrane</keyword>
<feature type="transmembrane region" description="Helical" evidence="5">
    <location>
        <begin position="311"/>
        <end position="333"/>
    </location>
</feature>
<keyword evidence="3 5" id="KW-1133">Transmembrane helix</keyword>
<feature type="transmembrane region" description="Helical" evidence="5">
    <location>
        <begin position="97"/>
        <end position="120"/>
    </location>
</feature>
<sequence length="504" mass="56101">MPGPAPVQANCKAWSKMIEFLLLPVALLVCFAAAVALIFYGLKLVYVIRGKHGLLPYIFYFLTFGNIVLGLTCGRNLSAVIDPGQVNANLNVELPPSPYYVMCGRVVTVLVLFAACQRIVRQLMHYRNKPDAPVLLIVTLWFFFFTNVVTTAAFSAHPSLEHYYVYLVLVGTASLLLNRGEEEISICTLRNILFVFLLISVAVIPWNLGLVMDNKYVEGIVPGFTYRYSGLASHPNSMGLITTLFLLCLWNHPFGNRFINRSAWIAGCSSLLLTQSKTSWIGFLLCMFCMGCFKHGDYLKRRLFDYKNPVLSILFIFTVMTITGTLLAVVMFGNIGGKIDSFFASSTGSSLMTMTGRTQIWEIALDEWRRSPVFGYGLTIWDEAHRAKIGMPMAVTAHSQFYQTLASSGVVGMAGLIVYVAALLWFTLKTAKSSQGLTLAIFFLLFLRSISEVSIAITGQWDFVEFAHLLLLTVIGGQFKLDSIKKANNALMTYQKFSSSRGFN</sequence>
<dbReference type="InterPro" id="IPR007016">
    <property type="entry name" value="O-antigen_ligase-rel_domated"/>
</dbReference>
<accession>A0ABY3C788</accession>
<dbReference type="GO" id="GO:0016874">
    <property type="term" value="F:ligase activity"/>
    <property type="evidence" value="ECO:0007669"/>
    <property type="project" value="UniProtKB-KW"/>
</dbReference>
<dbReference type="PANTHER" id="PTHR37422">
    <property type="entry name" value="TEICHURONIC ACID BIOSYNTHESIS PROTEIN TUAE"/>
    <property type="match status" value="1"/>
</dbReference>
<feature type="transmembrane region" description="Helical" evidence="5">
    <location>
        <begin position="401"/>
        <end position="425"/>
    </location>
</feature>
<reference evidence="7 8" key="1">
    <citation type="journal article" date="2019" name="Antonie Van Leeuwenhoek">
        <title>Description of 'Ca. Methylobacter oryzae' KRF1, a novel species from the environmentally important Methylobacter clade 2.</title>
        <authorList>
            <person name="Khatri K."/>
            <person name="Mohite J.A."/>
            <person name="Pandit P.S."/>
            <person name="Bahulikar R."/>
            <person name="Rahalkar M.C."/>
        </authorList>
    </citation>
    <scope>NUCLEOTIDE SEQUENCE [LARGE SCALE GENOMIC DNA]</scope>
    <source>
        <strain evidence="7 8">KRF1</strain>
    </source>
</reference>
<name>A0ABY3C788_9GAMM</name>